<dbReference type="EMBL" id="CAVMJV010000060">
    <property type="protein sequence ID" value="CAK5086482.1"/>
    <property type="molecule type" value="Genomic_DNA"/>
</dbReference>
<proteinExistence type="predicted"/>
<evidence type="ECO:0000313" key="2">
    <source>
        <dbReference type="Proteomes" id="UP001497535"/>
    </source>
</evidence>
<gene>
    <name evidence="1" type="ORF">MENTE1834_LOCUS33986</name>
</gene>
<comment type="caution">
    <text evidence="1">The sequence shown here is derived from an EMBL/GenBank/DDBJ whole genome shotgun (WGS) entry which is preliminary data.</text>
</comment>
<evidence type="ECO:0000313" key="1">
    <source>
        <dbReference type="EMBL" id="CAK5086482.1"/>
    </source>
</evidence>
<organism evidence="1 2">
    <name type="scientific">Meloidogyne enterolobii</name>
    <name type="common">Root-knot nematode worm</name>
    <name type="synonym">Meloidogyne mayaguensis</name>
    <dbReference type="NCBI Taxonomy" id="390850"/>
    <lineage>
        <taxon>Eukaryota</taxon>
        <taxon>Metazoa</taxon>
        <taxon>Ecdysozoa</taxon>
        <taxon>Nematoda</taxon>
        <taxon>Chromadorea</taxon>
        <taxon>Rhabditida</taxon>
        <taxon>Tylenchina</taxon>
        <taxon>Tylenchomorpha</taxon>
        <taxon>Tylenchoidea</taxon>
        <taxon>Meloidogynidae</taxon>
        <taxon>Meloidogyninae</taxon>
        <taxon>Meloidogyne</taxon>
    </lineage>
</organism>
<keyword evidence="2" id="KW-1185">Reference proteome</keyword>
<protein>
    <submittedName>
        <fullName evidence="1">Uncharacterized protein</fullName>
    </submittedName>
</protein>
<dbReference type="Proteomes" id="UP001497535">
    <property type="component" value="Unassembled WGS sequence"/>
</dbReference>
<sequence length="187" mass="20581">MSKIGQPTKTPDLYDKPPPSAAVNDQLYDQPPKAAEVNYDEIAPGPKCKIEVSSGVMLADYTPKEIRKPTPKADETQLSQVTSEVSAHQLCEYEKDEIIGSEMMSFMGSEQNKRKKMRRGKSVVGAETKLRTASAPPKPKKCVKVKSKCGIVSSAILTLLTLVLAIVTSMAAFCQLEETIPEEYPWF</sequence>
<accession>A0ACB1A756</accession>
<name>A0ACB1A756_MELEN</name>
<reference evidence="1" key="1">
    <citation type="submission" date="2023-11" db="EMBL/GenBank/DDBJ databases">
        <authorList>
            <person name="Poullet M."/>
        </authorList>
    </citation>
    <scope>NUCLEOTIDE SEQUENCE</scope>
    <source>
        <strain evidence="1">E1834</strain>
    </source>
</reference>